<proteinExistence type="predicted"/>
<dbReference type="Pfam" id="PF17064">
    <property type="entry name" value="QVR"/>
    <property type="match status" value="1"/>
</dbReference>
<dbReference type="GeneID" id="111118620"/>
<keyword evidence="1 3" id="KW-0732">Signal</keyword>
<name>A0A8B8CDN3_CRAVI</name>
<evidence type="ECO:0000313" key="5">
    <source>
        <dbReference type="RefSeq" id="XP_022313883.1"/>
    </source>
</evidence>
<feature type="chain" id="PRO_5033995087" evidence="3">
    <location>
        <begin position="21"/>
        <end position="147"/>
    </location>
</feature>
<dbReference type="AlphaFoldDB" id="A0A8B8CDN3"/>
<evidence type="ECO:0000256" key="3">
    <source>
        <dbReference type="SAM" id="SignalP"/>
    </source>
</evidence>
<reference evidence="5" key="1">
    <citation type="submission" date="2025-08" db="UniProtKB">
        <authorList>
            <consortium name="RefSeq"/>
        </authorList>
    </citation>
    <scope>IDENTIFICATION</scope>
    <source>
        <tissue evidence="5">Whole sample</tissue>
    </source>
</reference>
<keyword evidence="4" id="KW-1185">Reference proteome</keyword>
<dbReference type="PANTHER" id="PTHR38332:SF1">
    <property type="entry name" value="RE49668P"/>
    <property type="match status" value="1"/>
</dbReference>
<dbReference type="PANTHER" id="PTHR38332">
    <property type="entry name" value="PROTEIN CBG11604"/>
    <property type="match status" value="1"/>
</dbReference>
<dbReference type="RefSeq" id="XP_022313883.1">
    <property type="nucleotide sequence ID" value="XM_022458175.1"/>
</dbReference>
<gene>
    <name evidence="5" type="primary">LOC111118620</name>
</gene>
<keyword evidence="2" id="KW-0325">Glycoprotein</keyword>
<dbReference type="InterPro" id="IPR031424">
    <property type="entry name" value="QVR-like"/>
</dbReference>
<evidence type="ECO:0000256" key="1">
    <source>
        <dbReference type="ARBA" id="ARBA00022729"/>
    </source>
</evidence>
<feature type="signal peptide" evidence="3">
    <location>
        <begin position="1"/>
        <end position="20"/>
    </location>
</feature>
<dbReference type="GO" id="GO:0032222">
    <property type="term" value="P:regulation of synaptic transmission, cholinergic"/>
    <property type="evidence" value="ECO:0007669"/>
    <property type="project" value="InterPro"/>
</dbReference>
<dbReference type="KEGG" id="cvn:111118620"/>
<accession>A0A8B8CDN3</accession>
<evidence type="ECO:0000313" key="4">
    <source>
        <dbReference type="Proteomes" id="UP000694844"/>
    </source>
</evidence>
<organism evidence="4 5">
    <name type="scientific">Crassostrea virginica</name>
    <name type="common">Eastern oyster</name>
    <dbReference type="NCBI Taxonomy" id="6565"/>
    <lineage>
        <taxon>Eukaryota</taxon>
        <taxon>Metazoa</taxon>
        <taxon>Spiralia</taxon>
        <taxon>Lophotrochozoa</taxon>
        <taxon>Mollusca</taxon>
        <taxon>Bivalvia</taxon>
        <taxon>Autobranchia</taxon>
        <taxon>Pteriomorphia</taxon>
        <taxon>Ostreida</taxon>
        <taxon>Ostreoidea</taxon>
        <taxon>Ostreidae</taxon>
        <taxon>Crassostrea</taxon>
    </lineage>
</organism>
<dbReference type="GO" id="GO:0030431">
    <property type="term" value="P:sleep"/>
    <property type="evidence" value="ECO:0007669"/>
    <property type="project" value="InterPro"/>
</dbReference>
<evidence type="ECO:0000256" key="2">
    <source>
        <dbReference type="ARBA" id="ARBA00023180"/>
    </source>
</evidence>
<sequence length="147" mass="16747">MRKEDILLLHISMIVSIKYAFSIDCYVCTSLNGQNQACEDKFQRDLTTSLFINRTCYFAYFKGTHCIKLKGIRADGSSILVRQCGDYDWGSHCGDILYDAGDGREELVDGCLESCNHDGCNSAIQNKWSVTLFLFTFLCIRYVFELC</sequence>
<dbReference type="OrthoDB" id="75169at2759"/>
<protein>
    <submittedName>
        <fullName evidence="5">Uncharacterized protein LOC111118620</fullName>
    </submittedName>
</protein>
<dbReference type="Proteomes" id="UP000694844">
    <property type="component" value="Chromosome 2"/>
</dbReference>